<dbReference type="HOGENOM" id="CLU_093432_1_0_9"/>
<accession>G7W700</accession>
<dbReference type="KEGG" id="dor:Desor_4441"/>
<dbReference type="PANTHER" id="PTHR43255">
    <property type="entry name" value="IRON-SULFUR-BINDING OXIDOREDUCTASE FADF-RELATED-RELATED"/>
    <property type="match status" value="1"/>
</dbReference>
<dbReference type="EMBL" id="CP003108">
    <property type="protein sequence ID" value="AET69857.1"/>
    <property type="molecule type" value="Genomic_DNA"/>
</dbReference>
<organism evidence="7 8">
    <name type="scientific">Desulfosporosinus orientis (strain ATCC 19365 / DSM 765 / NCIMB 8382 / VKM B-1628 / Singapore I)</name>
    <name type="common">Desulfotomaculum orientis</name>
    <dbReference type="NCBI Taxonomy" id="768706"/>
    <lineage>
        <taxon>Bacteria</taxon>
        <taxon>Bacillati</taxon>
        <taxon>Bacillota</taxon>
        <taxon>Clostridia</taxon>
        <taxon>Eubacteriales</taxon>
        <taxon>Desulfitobacteriaceae</taxon>
        <taxon>Desulfosporosinus</taxon>
    </lineage>
</organism>
<dbReference type="Proteomes" id="UP000006346">
    <property type="component" value="Chromosome"/>
</dbReference>
<dbReference type="GO" id="GO:0016491">
    <property type="term" value="F:oxidoreductase activity"/>
    <property type="evidence" value="ECO:0007669"/>
    <property type="project" value="UniProtKB-KW"/>
</dbReference>
<dbReference type="PATRIC" id="fig|768706.3.peg.4514"/>
<evidence type="ECO:0000259" key="6">
    <source>
        <dbReference type="Pfam" id="PF13183"/>
    </source>
</evidence>
<evidence type="ECO:0000313" key="8">
    <source>
        <dbReference type="Proteomes" id="UP000006346"/>
    </source>
</evidence>
<dbReference type="GO" id="GO:0046872">
    <property type="term" value="F:metal ion binding"/>
    <property type="evidence" value="ECO:0007669"/>
    <property type="project" value="UniProtKB-KW"/>
</dbReference>
<dbReference type="Gene3D" id="1.10.1060.10">
    <property type="entry name" value="Alpha-helical ferredoxin"/>
    <property type="match status" value="1"/>
</dbReference>
<name>G7W700_DESOD</name>
<dbReference type="eggNOG" id="COG1150">
    <property type="taxonomic scope" value="Bacteria"/>
</dbReference>
<dbReference type="PROSITE" id="PS00198">
    <property type="entry name" value="4FE4S_FER_1"/>
    <property type="match status" value="1"/>
</dbReference>
<keyword evidence="3" id="KW-0560">Oxidoreductase</keyword>
<evidence type="ECO:0000256" key="2">
    <source>
        <dbReference type="ARBA" id="ARBA00022723"/>
    </source>
</evidence>
<proteinExistence type="predicted"/>
<dbReference type="GO" id="GO:0005886">
    <property type="term" value="C:plasma membrane"/>
    <property type="evidence" value="ECO:0007669"/>
    <property type="project" value="TreeGrafter"/>
</dbReference>
<dbReference type="SUPFAM" id="SSF46548">
    <property type="entry name" value="alpha-helical ferredoxin"/>
    <property type="match status" value="1"/>
</dbReference>
<keyword evidence="4" id="KW-0408">Iron</keyword>
<keyword evidence="1" id="KW-0004">4Fe-4S</keyword>
<feature type="domain" description="4Fe-4S ferredoxin-type" evidence="6">
    <location>
        <begin position="16"/>
        <end position="77"/>
    </location>
</feature>
<dbReference type="InterPro" id="IPR017896">
    <property type="entry name" value="4Fe4S_Fe-S-bd"/>
</dbReference>
<dbReference type="AlphaFoldDB" id="G7W700"/>
<dbReference type="OrthoDB" id="9794954at2"/>
<dbReference type="InterPro" id="IPR009051">
    <property type="entry name" value="Helical_ferredxn"/>
</dbReference>
<evidence type="ECO:0000256" key="3">
    <source>
        <dbReference type="ARBA" id="ARBA00023002"/>
    </source>
</evidence>
<evidence type="ECO:0000313" key="7">
    <source>
        <dbReference type="EMBL" id="AET69857.1"/>
    </source>
</evidence>
<keyword evidence="2" id="KW-0479">Metal-binding</keyword>
<reference evidence="8" key="1">
    <citation type="submission" date="2011-11" db="EMBL/GenBank/DDBJ databases">
        <title>Complete sequence of Desulfosporosinus orientis DSM 765.</title>
        <authorList>
            <person name="Lucas S."/>
            <person name="Han J."/>
            <person name="Lapidus A."/>
            <person name="Cheng J.-F."/>
            <person name="Goodwin L."/>
            <person name="Pitluck S."/>
            <person name="Peters L."/>
            <person name="Ovchinnikova G."/>
            <person name="Teshima H."/>
            <person name="Detter J.C."/>
            <person name="Han C."/>
            <person name="Tapia R."/>
            <person name="Land M."/>
            <person name="Hauser L."/>
            <person name="Kyrpides N."/>
            <person name="Ivanova N."/>
            <person name="Pagani I."/>
            <person name="Pester M."/>
            <person name="Spring S."/>
            <person name="Ollivier B."/>
            <person name="Rattei T."/>
            <person name="Klenk H.-P."/>
            <person name="Wagner M."/>
            <person name="Loy A."/>
            <person name="Woyke T."/>
        </authorList>
    </citation>
    <scope>NUCLEOTIDE SEQUENCE [LARGE SCALE GENOMIC DNA]</scope>
    <source>
        <strain evidence="8">ATCC 19365 / DSM 765 / NCIMB 8382 / VKM B-1628</strain>
    </source>
</reference>
<protein>
    <recommendedName>
        <fullName evidence="6">4Fe-4S ferredoxin-type domain-containing protein</fullName>
    </recommendedName>
</protein>
<keyword evidence="8" id="KW-1185">Reference proteome</keyword>
<dbReference type="InterPro" id="IPR017900">
    <property type="entry name" value="4Fe4S_Fe_S_CS"/>
</dbReference>
<gene>
    <name evidence="7" type="ordered locus">Desor_4441</name>
</gene>
<dbReference type="PANTHER" id="PTHR43255:SF1">
    <property type="entry name" value="IRON-SULFUR-BINDING OXIDOREDUCTASE FADF-RELATED"/>
    <property type="match status" value="1"/>
</dbReference>
<keyword evidence="5" id="KW-0411">Iron-sulfur</keyword>
<evidence type="ECO:0000256" key="5">
    <source>
        <dbReference type="ARBA" id="ARBA00023014"/>
    </source>
</evidence>
<dbReference type="GO" id="GO:0051539">
    <property type="term" value="F:4 iron, 4 sulfur cluster binding"/>
    <property type="evidence" value="ECO:0007669"/>
    <property type="project" value="UniProtKB-KW"/>
</dbReference>
<sequence>MNDFLELLEAESGQSIRSCYQCKKCSGGCPVSSYTDIRPHQMVRLAQLGKQEELLASPGIWYCTGCMTCQARCPNGINISAILDVIKARALRAGDLTAESLPFFHDCFLASVRHHGRVFELGMVAGYKWRSKRWTDDKGLGARMFLKGKLALLPNRCSNSRQIREIFQIEAALRKQEGGKDNG</sequence>
<dbReference type="InterPro" id="IPR051460">
    <property type="entry name" value="HdrC_iron-sulfur_subunit"/>
</dbReference>
<dbReference type="STRING" id="768706.Desor_4441"/>
<evidence type="ECO:0000256" key="1">
    <source>
        <dbReference type="ARBA" id="ARBA00022485"/>
    </source>
</evidence>
<evidence type="ECO:0000256" key="4">
    <source>
        <dbReference type="ARBA" id="ARBA00023004"/>
    </source>
</evidence>
<dbReference type="Pfam" id="PF13183">
    <property type="entry name" value="Fer4_8"/>
    <property type="match status" value="1"/>
</dbReference>
<dbReference type="RefSeq" id="WP_014186664.1">
    <property type="nucleotide sequence ID" value="NC_016584.1"/>
</dbReference>
<reference evidence="7 8" key="2">
    <citation type="journal article" date="2012" name="J. Bacteriol.">
        <title>Complete genome sequences of Desulfosporosinus orientis DSM765T, Desulfosporosinus youngiae DSM17734T, Desulfosporosinus meridiei DSM13257T, and Desulfosporosinus acidiphilus DSM22704T.</title>
        <authorList>
            <person name="Pester M."/>
            <person name="Brambilla E."/>
            <person name="Alazard D."/>
            <person name="Rattei T."/>
            <person name="Weinmaier T."/>
            <person name="Han J."/>
            <person name="Lucas S."/>
            <person name="Lapidus A."/>
            <person name="Cheng J.F."/>
            <person name="Goodwin L."/>
            <person name="Pitluck S."/>
            <person name="Peters L."/>
            <person name="Ovchinnikova G."/>
            <person name="Teshima H."/>
            <person name="Detter J.C."/>
            <person name="Han C.S."/>
            <person name="Tapia R."/>
            <person name="Land M.L."/>
            <person name="Hauser L."/>
            <person name="Kyrpides N.C."/>
            <person name="Ivanova N.N."/>
            <person name="Pagani I."/>
            <person name="Huntmann M."/>
            <person name="Wei C.L."/>
            <person name="Davenport K.W."/>
            <person name="Daligault H."/>
            <person name="Chain P.S."/>
            <person name="Chen A."/>
            <person name="Mavromatis K."/>
            <person name="Markowitz V."/>
            <person name="Szeto E."/>
            <person name="Mikhailova N."/>
            <person name="Pati A."/>
            <person name="Wagner M."/>
            <person name="Woyke T."/>
            <person name="Ollivier B."/>
            <person name="Klenk H.P."/>
            <person name="Spring S."/>
            <person name="Loy A."/>
        </authorList>
    </citation>
    <scope>NUCLEOTIDE SEQUENCE [LARGE SCALE GENOMIC DNA]</scope>
    <source>
        <strain evidence="8">ATCC 19365 / DSM 765 / NCIMB 8382 / VKM B-1628</strain>
    </source>
</reference>